<keyword evidence="2" id="KW-1185">Reference proteome</keyword>
<evidence type="ECO:0000313" key="1">
    <source>
        <dbReference type="EMBL" id="CDM27849.1"/>
    </source>
</evidence>
<gene>
    <name evidence="1" type="ORF">PROQFM164_S01g001660</name>
</gene>
<reference evidence="1" key="1">
    <citation type="journal article" date="2014" name="Nat. Commun.">
        <title>Multiple recent horizontal transfers of a large genomic region in cheese making fungi.</title>
        <authorList>
            <person name="Cheeseman K."/>
            <person name="Ropars J."/>
            <person name="Renault P."/>
            <person name="Dupont J."/>
            <person name="Gouzy J."/>
            <person name="Branca A."/>
            <person name="Abraham A.L."/>
            <person name="Ceppi M."/>
            <person name="Conseiller E."/>
            <person name="Debuchy R."/>
            <person name="Malagnac F."/>
            <person name="Goarin A."/>
            <person name="Silar P."/>
            <person name="Lacoste S."/>
            <person name="Sallet E."/>
            <person name="Bensimon A."/>
            <person name="Giraud T."/>
            <person name="Brygoo Y."/>
        </authorList>
    </citation>
    <scope>NUCLEOTIDE SEQUENCE [LARGE SCALE GENOMIC DNA]</scope>
    <source>
        <strain evidence="1">FM164</strain>
    </source>
</reference>
<protein>
    <submittedName>
        <fullName evidence="1">Genomic scaffold, ProqFM164S01</fullName>
    </submittedName>
</protein>
<name>W6Q0X2_PENRF</name>
<organism evidence="1 2">
    <name type="scientific">Penicillium roqueforti (strain FM164)</name>
    <dbReference type="NCBI Taxonomy" id="1365484"/>
    <lineage>
        <taxon>Eukaryota</taxon>
        <taxon>Fungi</taxon>
        <taxon>Dikarya</taxon>
        <taxon>Ascomycota</taxon>
        <taxon>Pezizomycotina</taxon>
        <taxon>Eurotiomycetes</taxon>
        <taxon>Eurotiomycetidae</taxon>
        <taxon>Eurotiales</taxon>
        <taxon>Aspergillaceae</taxon>
        <taxon>Penicillium</taxon>
    </lineage>
</organism>
<dbReference type="AlphaFoldDB" id="W6Q0X2"/>
<dbReference type="Proteomes" id="UP000030686">
    <property type="component" value="Unassembled WGS sequence"/>
</dbReference>
<dbReference type="EMBL" id="HG792015">
    <property type="protein sequence ID" value="CDM27849.1"/>
    <property type="molecule type" value="Genomic_DNA"/>
</dbReference>
<accession>W6Q0X2</accession>
<proteinExistence type="predicted"/>
<sequence>MFRMTNYNPAAGSEAYSGNLFHWRECIVSMQASNFHGTQIMAFAFSFLLCPTSLVNRSKETVDPKLKNKMKPDDWPVVLNRSRIDEKSPSIRDSRHLPLGFGDHSDNLVELTVMRNL</sequence>
<evidence type="ECO:0000313" key="2">
    <source>
        <dbReference type="Proteomes" id="UP000030686"/>
    </source>
</evidence>